<evidence type="ECO:0000313" key="2">
    <source>
        <dbReference type="EMBL" id="WSD04335.1"/>
    </source>
</evidence>
<name>A0ABZ1H263_9ACTN</name>
<proteinExistence type="predicted"/>
<evidence type="ECO:0000256" key="1">
    <source>
        <dbReference type="SAM" id="MobiDB-lite"/>
    </source>
</evidence>
<dbReference type="EMBL" id="CP109134">
    <property type="protein sequence ID" value="WSD04335.1"/>
    <property type="molecule type" value="Genomic_DNA"/>
</dbReference>
<keyword evidence="4" id="KW-1185">Reference proteome</keyword>
<reference evidence="3 4" key="1">
    <citation type="submission" date="2022-10" db="EMBL/GenBank/DDBJ databases">
        <title>The complete genomes of actinobacterial strains from the NBC collection.</title>
        <authorList>
            <person name="Joergensen T.S."/>
            <person name="Alvarez Arevalo M."/>
            <person name="Sterndorff E.B."/>
            <person name="Faurdal D."/>
            <person name="Vuksanovic O."/>
            <person name="Mourched A.-S."/>
            <person name="Charusanti P."/>
            <person name="Shaw S."/>
            <person name="Blin K."/>
            <person name="Weber T."/>
        </authorList>
    </citation>
    <scope>NUCLEOTIDE SEQUENCE [LARGE SCALE GENOMIC DNA]</scope>
    <source>
        <strain evidence="3 4">NBC 01753</strain>
    </source>
</reference>
<dbReference type="RefSeq" id="WP_326750666.1">
    <property type="nucleotide sequence ID" value="NZ_CP109134.1"/>
</dbReference>
<organism evidence="3 4">
    <name type="scientific">Streptomyces hirsutus</name>
    <dbReference type="NCBI Taxonomy" id="35620"/>
    <lineage>
        <taxon>Bacteria</taxon>
        <taxon>Bacillati</taxon>
        <taxon>Actinomycetota</taxon>
        <taxon>Actinomycetes</taxon>
        <taxon>Kitasatosporales</taxon>
        <taxon>Streptomycetaceae</taxon>
        <taxon>Streptomyces</taxon>
    </lineage>
</organism>
<accession>A0ABZ1H263</accession>
<dbReference type="GeneID" id="91548824"/>
<protein>
    <recommendedName>
        <fullName evidence="5">Transposase</fullName>
    </recommendedName>
</protein>
<evidence type="ECO:0000313" key="3">
    <source>
        <dbReference type="EMBL" id="WSD11168.1"/>
    </source>
</evidence>
<evidence type="ECO:0008006" key="5">
    <source>
        <dbReference type="Google" id="ProtNLM"/>
    </source>
</evidence>
<evidence type="ECO:0000313" key="4">
    <source>
        <dbReference type="Proteomes" id="UP001335325"/>
    </source>
</evidence>
<gene>
    <name evidence="2" type="ORF">OIE73_00100</name>
    <name evidence="3" type="ORF">OIE73_39625</name>
</gene>
<dbReference type="EMBL" id="CP109134">
    <property type="protein sequence ID" value="WSD11168.1"/>
    <property type="molecule type" value="Genomic_DNA"/>
</dbReference>
<feature type="region of interest" description="Disordered" evidence="1">
    <location>
        <begin position="76"/>
        <end position="116"/>
    </location>
</feature>
<dbReference type="Proteomes" id="UP001335325">
    <property type="component" value="Chromosome"/>
</dbReference>
<sequence>MVARWCKCGRNLLVHRLRTELERLRHQYAPALAGERNARQLAEAQAWRLKVRLDERTVHIEDLQRVLAALTPAPDRAAIPQPAPPFQPCVVPDRPRRRRKAGAAEHGTALGRRCRARPPRDRRRWLRHVALGLGCCASAGPPRSPGR</sequence>